<evidence type="ECO:0000313" key="3">
    <source>
        <dbReference type="Proteomes" id="UP000398389"/>
    </source>
</evidence>
<keyword evidence="3" id="KW-1185">Reference proteome</keyword>
<evidence type="ECO:0000313" key="2">
    <source>
        <dbReference type="EMBL" id="VVT56972.1"/>
    </source>
</evidence>
<dbReference type="EMBL" id="CABVLU010000004">
    <property type="protein sequence ID" value="VVT56972.1"/>
    <property type="molecule type" value="Genomic_DNA"/>
</dbReference>
<dbReference type="PANTHER" id="PTHR46599:SF3">
    <property type="entry name" value="PIGGYBAC TRANSPOSABLE ELEMENT-DERIVED PROTEIN 4"/>
    <property type="match status" value="1"/>
</dbReference>
<feature type="domain" description="PiggyBac transposable element-derived protein" evidence="1">
    <location>
        <begin position="1"/>
        <end position="201"/>
    </location>
</feature>
<name>A0A5E8C0R2_9ASCO</name>
<gene>
    <name evidence="2" type="ORF">SAPINGB_P005459</name>
</gene>
<evidence type="ECO:0000259" key="1">
    <source>
        <dbReference type="Pfam" id="PF13843"/>
    </source>
</evidence>
<dbReference type="GeneID" id="43584273"/>
<dbReference type="InterPro" id="IPR029526">
    <property type="entry name" value="PGBD"/>
</dbReference>
<proteinExistence type="predicted"/>
<sequence>MDNYFSNVELFGTLRKVGIGAVGTGNIKDKLFPDELNVDKKKAMKLLPWNTLVGKVVKPQIPEIVGPFSNKSAPKKRGLAESTTSEDVNVLGWNDNGLVHMITTVHNANQNKNDPNSYIIRNLKKPAHSSSNYLLVAPLFKNGENTANLPIPVVIDDYNNSMSSVNIADQLRSYYCTQSEIYRNWIPIFFWLLDLSIINSYLLFTTQNPDKKRDKLHFDFRVRLSRYLLEDGKKDIDNQNLSSEVFPTSKKRSYVKKGSKRSEKRLIQGVDHSLKCTKTRANRLYCIECRYTKNESKNPNDVIVRKTMYTCSYCEVPLCTLCTGKYHSI</sequence>
<dbReference type="Proteomes" id="UP000398389">
    <property type="component" value="Unassembled WGS sequence"/>
</dbReference>
<dbReference type="PANTHER" id="PTHR46599">
    <property type="entry name" value="PIGGYBAC TRANSPOSABLE ELEMENT-DERIVED PROTEIN 4"/>
    <property type="match status" value="1"/>
</dbReference>
<dbReference type="OrthoDB" id="2431486at2759"/>
<protein>
    <recommendedName>
        <fullName evidence="1">PiggyBac transposable element-derived protein domain-containing protein</fullName>
    </recommendedName>
</protein>
<reference evidence="2 3" key="1">
    <citation type="submission" date="2019-09" db="EMBL/GenBank/DDBJ databases">
        <authorList>
            <person name="Brejova B."/>
        </authorList>
    </citation>
    <scope>NUCLEOTIDE SEQUENCE [LARGE SCALE GENOMIC DNA]</scope>
</reference>
<dbReference type="RefSeq" id="XP_031856064.1">
    <property type="nucleotide sequence ID" value="XM_032000173.1"/>
</dbReference>
<organism evidence="2 3">
    <name type="scientific">Magnusiomyces paraingens</name>
    <dbReference type="NCBI Taxonomy" id="2606893"/>
    <lineage>
        <taxon>Eukaryota</taxon>
        <taxon>Fungi</taxon>
        <taxon>Dikarya</taxon>
        <taxon>Ascomycota</taxon>
        <taxon>Saccharomycotina</taxon>
        <taxon>Dipodascomycetes</taxon>
        <taxon>Dipodascales</taxon>
        <taxon>Dipodascaceae</taxon>
        <taxon>Magnusiomyces</taxon>
    </lineage>
</organism>
<dbReference type="AlphaFoldDB" id="A0A5E8C0R2"/>
<accession>A0A5E8C0R2</accession>
<dbReference type="Pfam" id="PF13843">
    <property type="entry name" value="DDE_Tnp_1_7"/>
    <property type="match status" value="1"/>
</dbReference>